<proteinExistence type="predicted"/>
<evidence type="ECO:0000256" key="1">
    <source>
        <dbReference type="SAM" id="SignalP"/>
    </source>
</evidence>
<dbReference type="EMBL" id="FPCA01000008">
    <property type="protein sequence ID" value="SFV00362.1"/>
    <property type="molecule type" value="Genomic_DNA"/>
</dbReference>
<dbReference type="STRING" id="388950.GCA_001611675_03254"/>
<sequence length="93" mass="10842">MKTITTILLAFLLTGCALVRNTVELGMTETEFKKKNYSAILSELTEDYSVYRIPHDSYTNMYVYFEKGRLVRVKEEINRPDVVIQKSVEKEVE</sequence>
<name>A0A1I7KSB0_9BACT</name>
<dbReference type="Proteomes" id="UP000182491">
    <property type="component" value="Unassembled WGS sequence"/>
</dbReference>
<accession>A0A1I7KSB0</accession>
<dbReference type="PROSITE" id="PS51257">
    <property type="entry name" value="PROKAR_LIPOPROTEIN"/>
    <property type="match status" value="1"/>
</dbReference>
<organism evidence="2 3">
    <name type="scientific">Pontibacter akesuensis</name>
    <dbReference type="NCBI Taxonomy" id="388950"/>
    <lineage>
        <taxon>Bacteria</taxon>
        <taxon>Pseudomonadati</taxon>
        <taxon>Bacteroidota</taxon>
        <taxon>Cytophagia</taxon>
        <taxon>Cytophagales</taxon>
        <taxon>Hymenobacteraceae</taxon>
        <taxon>Pontibacter</taxon>
    </lineage>
</organism>
<gene>
    <name evidence="2" type="ORF">SAMN04487941_4045</name>
</gene>
<feature type="signal peptide" evidence="1">
    <location>
        <begin position="1"/>
        <end position="19"/>
    </location>
</feature>
<dbReference type="AlphaFoldDB" id="A0A1I7KSB0"/>
<dbReference type="OrthoDB" id="179895at768503"/>
<evidence type="ECO:0008006" key="4">
    <source>
        <dbReference type="Google" id="ProtNLM"/>
    </source>
</evidence>
<keyword evidence="1" id="KW-0732">Signal</keyword>
<evidence type="ECO:0000313" key="2">
    <source>
        <dbReference type="EMBL" id="SFV00362.1"/>
    </source>
</evidence>
<keyword evidence="3" id="KW-1185">Reference proteome</keyword>
<dbReference type="RefSeq" id="WP_068839122.1">
    <property type="nucleotide sequence ID" value="NZ_BMXC01000007.1"/>
</dbReference>
<evidence type="ECO:0000313" key="3">
    <source>
        <dbReference type="Proteomes" id="UP000182491"/>
    </source>
</evidence>
<feature type="chain" id="PRO_5010322424" description="Lipoprotein" evidence="1">
    <location>
        <begin position="20"/>
        <end position="93"/>
    </location>
</feature>
<reference evidence="3" key="1">
    <citation type="submission" date="2016-10" db="EMBL/GenBank/DDBJ databases">
        <authorList>
            <person name="Varghese N."/>
        </authorList>
    </citation>
    <scope>NUCLEOTIDE SEQUENCE [LARGE SCALE GENOMIC DNA]</scope>
    <source>
        <strain evidence="3">DSM 18820</strain>
    </source>
</reference>
<protein>
    <recommendedName>
        <fullName evidence="4">Lipoprotein</fullName>
    </recommendedName>
</protein>